<keyword evidence="3" id="KW-1185">Reference proteome</keyword>
<evidence type="ECO:0000256" key="1">
    <source>
        <dbReference type="SAM" id="MobiDB-lite"/>
    </source>
</evidence>
<evidence type="ECO:0000313" key="3">
    <source>
        <dbReference type="Proteomes" id="UP000806528"/>
    </source>
</evidence>
<comment type="caution">
    <text evidence="2">The sequence shown here is derived from an EMBL/GenBank/DDBJ whole genome shotgun (WGS) entry which is preliminary data.</text>
</comment>
<dbReference type="EMBL" id="JADBGI010000029">
    <property type="protein sequence ID" value="MBE3001823.1"/>
    <property type="molecule type" value="Genomic_DNA"/>
</dbReference>
<evidence type="ECO:0000313" key="2">
    <source>
        <dbReference type="EMBL" id="MBE3001823.1"/>
    </source>
</evidence>
<organism evidence="2 3">
    <name type="scientific">Nocardiopsis coralli</name>
    <dbReference type="NCBI Taxonomy" id="2772213"/>
    <lineage>
        <taxon>Bacteria</taxon>
        <taxon>Bacillati</taxon>
        <taxon>Actinomycetota</taxon>
        <taxon>Actinomycetes</taxon>
        <taxon>Streptosporangiales</taxon>
        <taxon>Nocardiopsidaceae</taxon>
        <taxon>Nocardiopsis</taxon>
    </lineage>
</organism>
<name>A0ABR9PDB0_9ACTN</name>
<sequence length="51" mass="5760">MPKMLTVDEEFERIVAGVRPAAKMRPLEEPEPGKDQPEEEPPAEESPSQEK</sequence>
<dbReference type="Proteomes" id="UP000806528">
    <property type="component" value="Unassembled WGS sequence"/>
</dbReference>
<reference evidence="2 3" key="1">
    <citation type="submission" date="2020-09" db="EMBL/GenBank/DDBJ databases">
        <title>Diversity and distribution of actinomycetes associated with coral in the coast of Hainan.</title>
        <authorList>
            <person name="Li F."/>
        </authorList>
    </citation>
    <scope>NUCLEOTIDE SEQUENCE [LARGE SCALE GENOMIC DNA]</scope>
    <source>
        <strain evidence="2 3">HNM0947</strain>
    </source>
</reference>
<gene>
    <name evidence="2" type="ORF">IDM40_24455</name>
</gene>
<proteinExistence type="predicted"/>
<protein>
    <submittedName>
        <fullName evidence="2">Uncharacterized protein</fullName>
    </submittedName>
</protein>
<feature type="compositionally biased region" description="Basic and acidic residues" evidence="1">
    <location>
        <begin position="25"/>
        <end position="36"/>
    </location>
</feature>
<feature type="region of interest" description="Disordered" evidence="1">
    <location>
        <begin position="17"/>
        <end position="51"/>
    </location>
</feature>
<dbReference type="RefSeq" id="WP_193124416.1">
    <property type="nucleotide sequence ID" value="NZ_JADBGI010000029.1"/>
</dbReference>
<accession>A0ABR9PDB0</accession>